<feature type="repeat" description="ANK" evidence="1">
    <location>
        <begin position="56"/>
        <end position="88"/>
    </location>
</feature>
<protein>
    <submittedName>
        <fullName evidence="2">Ankyrin</fullName>
    </submittedName>
</protein>
<organism evidence="2 3">
    <name type="scientific">Microseira wollei NIES-4236</name>
    <dbReference type="NCBI Taxonomy" id="2530354"/>
    <lineage>
        <taxon>Bacteria</taxon>
        <taxon>Bacillati</taxon>
        <taxon>Cyanobacteriota</taxon>
        <taxon>Cyanophyceae</taxon>
        <taxon>Oscillatoriophycideae</taxon>
        <taxon>Aerosakkonematales</taxon>
        <taxon>Aerosakkonemataceae</taxon>
        <taxon>Microseira</taxon>
    </lineage>
</organism>
<reference evidence="2" key="1">
    <citation type="submission" date="2019-10" db="EMBL/GenBank/DDBJ databases">
        <title>Draft genome sequece of Microseira wollei NIES-4236.</title>
        <authorList>
            <person name="Yamaguchi H."/>
            <person name="Suzuki S."/>
            <person name="Kawachi M."/>
        </authorList>
    </citation>
    <scope>NUCLEOTIDE SEQUENCE</scope>
    <source>
        <strain evidence="2">NIES-4236</strain>
    </source>
</reference>
<dbReference type="Pfam" id="PF12796">
    <property type="entry name" value="Ank_2"/>
    <property type="match status" value="1"/>
</dbReference>
<keyword evidence="1" id="KW-0040">ANK repeat</keyword>
<evidence type="ECO:0000256" key="1">
    <source>
        <dbReference type="PROSITE-ProRule" id="PRU00023"/>
    </source>
</evidence>
<accession>A0AAV3XH22</accession>
<proteinExistence type="predicted"/>
<dbReference type="InterPro" id="IPR002110">
    <property type="entry name" value="Ankyrin_rpt"/>
</dbReference>
<evidence type="ECO:0000313" key="3">
    <source>
        <dbReference type="Proteomes" id="UP001050975"/>
    </source>
</evidence>
<sequence>MSARDQLCIVDCAKKRFFSPLLPHPLCSPNAPDATGHDIIHALLARGADITGKKNYLETVLMSVARFGLVDAIRRLIDLGADIDATNKIGDTALYLAVDSDNSPTNCKQCSGSISDSLRRLAAS</sequence>
<dbReference type="InterPro" id="IPR036770">
    <property type="entry name" value="Ankyrin_rpt-contain_sf"/>
</dbReference>
<dbReference type="PROSITE" id="PS50088">
    <property type="entry name" value="ANK_REPEAT"/>
    <property type="match status" value="1"/>
</dbReference>
<name>A0AAV3XH22_9CYAN</name>
<keyword evidence="3" id="KW-1185">Reference proteome</keyword>
<dbReference type="Proteomes" id="UP001050975">
    <property type="component" value="Unassembled WGS sequence"/>
</dbReference>
<dbReference type="RefSeq" id="WP_226588255.1">
    <property type="nucleotide sequence ID" value="NZ_BLAY01000132.1"/>
</dbReference>
<dbReference type="SUPFAM" id="SSF48403">
    <property type="entry name" value="Ankyrin repeat"/>
    <property type="match status" value="1"/>
</dbReference>
<dbReference type="Gene3D" id="1.25.40.20">
    <property type="entry name" value="Ankyrin repeat-containing domain"/>
    <property type="match status" value="1"/>
</dbReference>
<gene>
    <name evidence="2" type="ORF">MiSe_65330</name>
</gene>
<evidence type="ECO:0000313" key="2">
    <source>
        <dbReference type="EMBL" id="GET41719.1"/>
    </source>
</evidence>
<comment type="caution">
    <text evidence="2">The sequence shown here is derived from an EMBL/GenBank/DDBJ whole genome shotgun (WGS) entry which is preliminary data.</text>
</comment>
<dbReference type="EMBL" id="BLAY01000132">
    <property type="protein sequence ID" value="GET41719.1"/>
    <property type="molecule type" value="Genomic_DNA"/>
</dbReference>
<dbReference type="AlphaFoldDB" id="A0AAV3XH22"/>